<feature type="transmembrane region" description="Helical" evidence="1">
    <location>
        <begin position="20"/>
        <end position="47"/>
    </location>
</feature>
<evidence type="ECO:0000313" key="2">
    <source>
        <dbReference type="EMBL" id="UZJ24952.1"/>
    </source>
</evidence>
<dbReference type="Proteomes" id="UP001164965">
    <property type="component" value="Chromosome"/>
</dbReference>
<dbReference type="EMBL" id="CP110615">
    <property type="protein sequence ID" value="UZJ24952.1"/>
    <property type="molecule type" value="Genomic_DNA"/>
</dbReference>
<keyword evidence="1" id="KW-1133">Transmembrane helix</keyword>
<dbReference type="RefSeq" id="WP_265383058.1">
    <property type="nucleotide sequence ID" value="NZ_CP110615.1"/>
</dbReference>
<evidence type="ECO:0000313" key="3">
    <source>
        <dbReference type="Proteomes" id="UP001164965"/>
    </source>
</evidence>
<gene>
    <name evidence="2" type="ORF">RHODO2019_00050</name>
</gene>
<sequence length="135" mass="14150">MGSYTGGRRQPGIGDPHQVLYFQLAEGGVVLLVGFLVLVAVTLWVALRSAGRTPLAVAALAVQISTLVHALGDVYWVRGTPTMGFLLVGVSLAVVALDRQGDPRGLEWTTRRRGGDRQIAPLVPVATSAGAHRGG</sequence>
<name>A0ABY6NZY2_9NOCA</name>
<protein>
    <submittedName>
        <fullName evidence="2">Uncharacterized protein</fullName>
    </submittedName>
</protein>
<keyword evidence="1" id="KW-0812">Transmembrane</keyword>
<keyword evidence="3" id="KW-1185">Reference proteome</keyword>
<accession>A0ABY6NZY2</accession>
<evidence type="ECO:0000256" key="1">
    <source>
        <dbReference type="SAM" id="Phobius"/>
    </source>
</evidence>
<reference evidence="2" key="1">
    <citation type="submission" date="2022-10" db="EMBL/GenBank/DDBJ databases">
        <title>Rhodococcus sp.75.</title>
        <authorList>
            <person name="Sun M."/>
        </authorList>
    </citation>
    <scope>NUCLEOTIDE SEQUENCE</scope>
    <source>
        <strain evidence="2">75</strain>
    </source>
</reference>
<proteinExistence type="predicted"/>
<keyword evidence="1" id="KW-0472">Membrane</keyword>
<organism evidence="2 3">
    <name type="scientific">Rhodococcus antarcticus</name>
    <dbReference type="NCBI Taxonomy" id="2987751"/>
    <lineage>
        <taxon>Bacteria</taxon>
        <taxon>Bacillati</taxon>
        <taxon>Actinomycetota</taxon>
        <taxon>Actinomycetes</taxon>
        <taxon>Mycobacteriales</taxon>
        <taxon>Nocardiaceae</taxon>
        <taxon>Rhodococcus</taxon>
    </lineage>
</organism>
<feature type="transmembrane region" description="Helical" evidence="1">
    <location>
        <begin position="54"/>
        <end position="72"/>
    </location>
</feature>
<feature type="transmembrane region" description="Helical" evidence="1">
    <location>
        <begin position="78"/>
        <end position="97"/>
    </location>
</feature>